<comment type="caution">
    <text evidence="1">The sequence shown here is derived from an EMBL/GenBank/DDBJ whole genome shotgun (WGS) entry which is preliminary data.</text>
</comment>
<dbReference type="EMBL" id="CM056820">
    <property type="protein sequence ID" value="KAJ8616673.1"/>
    <property type="molecule type" value="Genomic_DNA"/>
</dbReference>
<accession>A0ACC2K6C3</accession>
<gene>
    <name evidence="1" type="ORF">MRB53_036045</name>
</gene>
<name>A0ACC2K6C3_PERAE</name>
<sequence length="171" mass="19835">MSLHKASDLIGANDIDKLSDSLLISIINLLAIKDDVRTSTLSRRWRHLWKWIPSIDFGFDLQLQNKTYSSRDEHFYEQSRRLATIAEHASSRNLFENLQKLCINVELTDVSHVIALCYVLRHCVHIRVLQLEIEQYSAWTKVKDLQICHVLSSTAVQDGMQLIIFTMALRQ</sequence>
<organism evidence="1 2">
    <name type="scientific">Persea americana</name>
    <name type="common">Avocado</name>
    <dbReference type="NCBI Taxonomy" id="3435"/>
    <lineage>
        <taxon>Eukaryota</taxon>
        <taxon>Viridiplantae</taxon>
        <taxon>Streptophyta</taxon>
        <taxon>Embryophyta</taxon>
        <taxon>Tracheophyta</taxon>
        <taxon>Spermatophyta</taxon>
        <taxon>Magnoliopsida</taxon>
        <taxon>Magnoliidae</taxon>
        <taxon>Laurales</taxon>
        <taxon>Lauraceae</taxon>
        <taxon>Persea</taxon>
    </lineage>
</organism>
<protein>
    <submittedName>
        <fullName evidence="1">Uncharacterized protein</fullName>
    </submittedName>
</protein>
<keyword evidence="2" id="KW-1185">Reference proteome</keyword>
<reference evidence="1 2" key="1">
    <citation type="journal article" date="2022" name="Hortic Res">
        <title>A haplotype resolved chromosomal level avocado genome allows analysis of novel avocado genes.</title>
        <authorList>
            <person name="Nath O."/>
            <person name="Fletcher S.J."/>
            <person name="Hayward A."/>
            <person name="Shaw L.M."/>
            <person name="Masouleh A.K."/>
            <person name="Furtado A."/>
            <person name="Henry R.J."/>
            <person name="Mitter N."/>
        </authorList>
    </citation>
    <scope>NUCLEOTIDE SEQUENCE [LARGE SCALE GENOMIC DNA]</scope>
    <source>
        <strain evidence="2">cv. Hass</strain>
    </source>
</reference>
<dbReference type="Proteomes" id="UP001234297">
    <property type="component" value="Chromosome 12"/>
</dbReference>
<evidence type="ECO:0000313" key="1">
    <source>
        <dbReference type="EMBL" id="KAJ8616673.1"/>
    </source>
</evidence>
<evidence type="ECO:0000313" key="2">
    <source>
        <dbReference type="Proteomes" id="UP001234297"/>
    </source>
</evidence>
<proteinExistence type="predicted"/>